<name>A0ABS9TJD9_9PSEU</name>
<sequence length="101" mass="11312">MRELHDPKRTTRSRQFDDELIGLDPDDPEAQAFAAHLDRMQQHGPAYTVEGYIAGVSNFADSANRAEGGRRWAAVLVVMLLLAVAAYIVWEALVFVLVTWL</sequence>
<protein>
    <recommendedName>
        <fullName evidence="5">DUF3040 family protein</fullName>
    </recommendedName>
</protein>
<evidence type="ECO:0000256" key="1">
    <source>
        <dbReference type="SAM" id="MobiDB-lite"/>
    </source>
</evidence>
<keyword evidence="4" id="KW-1185">Reference proteome</keyword>
<dbReference type="Proteomes" id="UP001299970">
    <property type="component" value="Unassembled WGS sequence"/>
</dbReference>
<keyword evidence="2" id="KW-1133">Transmembrane helix</keyword>
<evidence type="ECO:0000313" key="3">
    <source>
        <dbReference type="EMBL" id="MCH6168538.1"/>
    </source>
</evidence>
<keyword evidence="2" id="KW-0812">Transmembrane</keyword>
<gene>
    <name evidence="3" type="ORF">MMF94_22825</name>
</gene>
<dbReference type="EMBL" id="JAKXMK010000020">
    <property type="protein sequence ID" value="MCH6168538.1"/>
    <property type="molecule type" value="Genomic_DNA"/>
</dbReference>
<feature type="transmembrane region" description="Helical" evidence="2">
    <location>
        <begin position="72"/>
        <end position="98"/>
    </location>
</feature>
<evidence type="ECO:0008006" key="5">
    <source>
        <dbReference type="Google" id="ProtNLM"/>
    </source>
</evidence>
<feature type="compositionally biased region" description="Basic and acidic residues" evidence="1">
    <location>
        <begin position="1"/>
        <end position="17"/>
    </location>
</feature>
<feature type="region of interest" description="Disordered" evidence="1">
    <location>
        <begin position="1"/>
        <end position="21"/>
    </location>
</feature>
<reference evidence="3 4" key="1">
    <citation type="submission" date="2022-03" db="EMBL/GenBank/DDBJ databases">
        <title>Pseudonocardia alaer sp. nov., a novel actinomycete isolated from reed forest soil.</title>
        <authorList>
            <person name="Wang L."/>
        </authorList>
    </citation>
    <scope>NUCLEOTIDE SEQUENCE [LARGE SCALE GENOMIC DNA]</scope>
    <source>
        <strain evidence="3 4">Y-16303</strain>
    </source>
</reference>
<proteinExistence type="predicted"/>
<comment type="caution">
    <text evidence="3">The sequence shown here is derived from an EMBL/GenBank/DDBJ whole genome shotgun (WGS) entry which is preliminary data.</text>
</comment>
<evidence type="ECO:0000313" key="4">
    <source>
        <dbReference type="Proteomes" id="UP001299970"/>
    </source>
</evidence>
<evidence type="ECO:0000256" key="2">
    <source>
        <dbReference type="SAM" id="Phobius"/>
    </source>
</evidence>
<organism evidence="3 4">
    <name type="scientific">Pseudonocardia alaniniphila</name>
    <dbReference type="NCBI Taxonomy" id="75291"/>
    <lineage>
        <taxon>Bacteria</taxon>
        <taxon>Bacillati</taxon>
        <taxon>Actinomycetota</taxon>
        <taxon>Actinomycetes</taxon>
        <taxon>Pseudonocardiales</taxon>
        <taxon>Pseudonocardiaceae</taxon>
        <taxon>Pseudonocardia</taxon>
    </lineage>
</organism>
<dbReference type="RefSeq" id="WP_241039186.1">
    <property type="nucleotide sequence ID" value="NZ_BAAAJF010000022.1"/>
</dbReference>
<accession>A0ABS9TJD9</accession>
<keyword evidence="2" id="KW-0472">Membrane</keyword>